<dbReference type="SUPFAM" id="SSF55961">
    <property type="entry name" value="Bet v1-like"/>
    <property type="match status" value="1"/>
</dbReference>
<dbReference type="EMBL" id="JAPEUY010000020">
    <property type="protein sequence ID" value="KAJ4362876.1"/>
    <property type="molecule type" value="Genomic_DNA"/>
</dbReference>
<dbReference type="InterPro" id="IPR023393">
    <property type="entry name" value="START-like_dom_sf"/>
</dbReference>
<keyword evidence="2" id="KW-1185">Reference proteome</keyword>
<proteinExistence type="predicted"/>
<name>A0A9W9CHK6_9PLEO</name>
<comment type="caution">
    <text evidence="1">The sequence shown here is derived from an EMBL/GenBank/DDBJ whole genome shotgun (WGS) entry which is preliminary data.</text>
</comment>
<protein>
    <recommendedName>
        <fullName evidence="3">Coenzyme Q-binding protein COQ10 START domain-containing protein</fullName>
    </recommendedName>
</protein>
<evidence type="ECO:0000313" key="1">
    <source>
        <dbReference type="EMBL" id="KAJ4362876.1"/>
    </source>
</evidence>
<gene>
    <name evidence="1" type="ORF">N0V83_009993</name>
</gene>
<dbReference type="Proteomes" id="UP001140560">
    <property type="component" value="Unassembled WGS sequence"/>
</dbReference>
<accession>A0A9W9CHK6</accession>
<evidence type="ECO:0008006" key="3">
    <source>
        <dbReference type="Google" id="ProtNLM"/>
    </source>
</evidence>
<dbReference type="Gene3D" id="3.30.530.20">
    <property type="match status" value="1"/>
</dbReference>
<sequence>MSHAKSWPPPEGLTSKIVSRKDAILQLSYSTNVHAPASLVLDTVLHVAQYPKWNTWVPSARIVTQASSSEPDFDPNDLSHMRIGSIMQFDVVMDANKPNKITPTPLRVVDISTPSAPTSYLSPELLDDPTFTADTSKVYRVSWTGDGGFYSYGMKLERFHEIIVVGENDCEVRTWEIMSGILSRVVKLMYEDTLKEKVREWCEDLKKRCEKMHADGATL</sequence>
<dbReference type="OrthoDB" id="509124at2759"/>
<organism evidence="1 2">
    <name type="scientific">Neocucurbitaria cava</name>
    <dbReference type="NCBI Taxonomy" id="798079"/>
    <lineage>
        <taxon>Eukaryota</taxon>
        <taxon>Fungi</taxon>
        <taxon>Dikarya</taxon>
        <taxon>Ascomycota</taxon>
        <taxon>Pezizomycotina</taxon>
        <taxon>Dothideomycetes</taxon>
        <taxon>Pleosporomycetidae</taxon>
        <taxon>Pleosporales</taxon>
        <taxon>Pleosporineae</taxon>
        <taxon>Cucurbitariaceae</taxon>
        <taxon>Neocucurbitaria</taxon>
    </lineage>
</organism>
<dbReference type="AlphaFoldDB" id="A0A9W9CHK6"/>
<dbReference type="CDD" id="cd07822">
    <property type="entry name" value="SRPBCC_4"/>
    <property type="match status" value="1"/>
</dbReference>
<evidence type="ECO:0000313" key="2">
    <source>
        <dbReference type="Proteomes" id="UP001140560"/>
    </source>
</evidence>
<reference evidence="1" key="1">
    <citation type="submission" date="2022-10" db="EMBL/GenBank/DDBJ databases">
        <title>Tapping the CABI collections for fungal endophytes: first genome assemblies for Collariella, Neodidymelliopsis, Ascochyta clinopodiicola, Didymella pomorum, Didymosphaeria variabile, Neocosmospora piperis and Neocucurbitaria cava.</title>
        <authorList>
            <person name="Hill R."/>
        </authorList>
    </citation>
    <scope>NUCLEOTIDE SEQUENCE</scope>
    <source>
        <strain evidence="1">IMI 356814</strain>
    </source>
</reference>